<feature type="region of interest" description="Disordered" evidence="1">
    <location>
        <begin position="1814"/>
        <end position="1834"/>
    </location>
</feature>
<feature type="compositionally biased region" description="Polar residues" evidence="1">
    <location>
        <begin position="2229"/>
        <end position="2238"/>
    </location>
</feature>
<protein>
    <recommendedName>
        <fullName evidence="8">Furry homolog b (Drosophila)</fullName>
    </recommendedName>
</protein>
<dbReference type="GO" id="GO:0030427">
    <property type="term" value="C:site of polarized growth"/>
    <property type="evidence" value="ECO:0007669"/>
    <property type="project" value="TreeGrafter"/>
</dbReference>
<evidence type="ECO:0000259" key="5">
    <source>
        <dbReference type="Pfam" id="PF19421"/>
    </source>
</evidence>
<dbReference type="InterPro" id="IPR039867">
    <property type="entry name" value="Furry/Tao3/Mor2"/>
</dbReference>
<feature type="compositionally biased region" description="Basic and acidic residues" evidence="1">
    <location>
        <begin position="2212"/>
        <end position="2222"/>
    </location>
</feature>
<name>A0A8C4NEA5_EPTBU</name>
<evidence type="ECO:0000259" key="4">
    <source>
        <dbReference type="Pfam" id="PF14228"/>
    </source>
</evidence>
<accession>A0A8C4NEA5</accession>
<reference evidence="6" key="2">
    <citation type="submission" date="2025-09" db="UniProtKB">
        <authorList>
            <consortium name="Ensembl"/>
        </authorList>
    </citation>
    <scope>IDENTIFICATION</scope>
</reference>
<dbReference type="Proteomes" id="UP000694388">
    <property type="component" value="Unplaced"/>
</dbReference>
<dbReference type="GeneTree" id="ENSGT00610000086058"/>
<dbReference type="PANTHER" id="PTHR12295:SF30">
    <property type="entry name" value="PROTEIN FURRY"/>
    <property type="match status" value="1"/>
</dbReference>
<dbReference type="InterPro" id="IPR025614">
    <property type="entry name" value="Cell_morpho_N"/>
</dbReference>
<evidence type="ECO:0000256" key="1">
    <source>
        <dbReference type="SAM" id="MobiDB-lite"/>
    </source>
</evidence>
<dbReference type="GO" id="GO:0005938">
    <property type="term" value="C:cell cortex"/>
    <property type="evidence" value="ECO:0007669"/>
    <property type="project" value="TreeGrafter"/>
</dbReference>
<feature type="domain" description="Protein furry C-terminal" evidence="5">
    <location>
        <begin position="2529"/>
        <end position="2615"/>
    </location>
</feature>
<dbReference type="Pfam" id="PF14228">
    <property type="entry name" value="MOR2-PAG1_mid"/>
    <property type="match status" value="2"/>
</dbReference>
<dbReference type="GO" id="GO:0031175">
    <property type="term" value="P:neuron projection development"/>
    <property type="evidence" value="ECO:0007669"/>
    <property type="project" value="TreeGrafter"/>
</dbReference>
<evidence type="ECO:0000259" key="2">
    <source>
        <dbReference type="Pfam" id="PF14222"/>
    </source>
</evidence>
<dbReference type="Pfam" id="PF19421">
    <property type="entry name" value="Fry_C"/>
    <property type="match status" value="4"/>
</dbReference>
<dbReference type="InterPro" id="IPR025481">
    <property type="entry name" value="Cell_Morphogen_C"/>
</dbReference>
<dbReference type="Ensembl" id="ENSEBUT00000005176.1">
    <property type="protein sequence ID" value="ENSEBUP00000004738.1"/>
    <property type="gene ID" value="ENSEBUG00000003112.1"/>
</dbReference>
<dbReference type="InterPro" id="IPR029473">
    <property type="entry name" value="MOR2-PAG1_mid"/>
</dbReference>
<feature type="domain" description="Protein furry C-terminal" evidence="5">
    <location>
        <begin position="2343"/>
        <end position="2455"/>
    </location>
</feature>
<evidence type="ECO:0008006" key="8">
    <source>
        <dbReference type="Google" id="ProtNLM"/>
    </source>
</evidence>
<reference evidence="6" key="1">
    <citation type="submission" date="2025-08" db="UniProtKB">
        <authorList>
            <consortium name="Ensembl"/>
        </authorList>
    </citation>
    <scope>IDENTIFICATION</scope>
</reference>
<feature type="domain" description="Cell morphogenesis central region" evidence="4">
    <location>
        <begin position="1643"/>
        <end position="1728"/>
    </location>
</feature>
<feature type="domain" description="Cell morphogenesis protein C-terminal" evidence="3">
    <location>
        <begin position="1880"/>
        <end position="2111"/>
    </location>
</feature>
<evidence type="ECO:0000259" key="3">
    <source>
        <dbReference type="Pfam" id="PF14225"/>
    </source>
</evidence>
<proteinExistence type="predicted"/>
<feature type="domain" description="Cell morphogenesis central region" evidence="4">
    <location>
        <begin position="1168"/>
        <end position="1323"/>
    </location>
</feature>
<evidence type="ECO:0000313" key="7">
    <source>
        <dbReference type="Proteomes" id="UP000694388"/>
    </source>
</evidence>
<feature type="domain" description="Protein furry C-terminal" evidence="5">
    <location>
        <begin position="2197"/>
        <end position="2266"/>
    </location>
</feature>
<feature type="domain" description="Protein furry C-terminal" evidence="5">
    <location>
        <begin position="2468"/>
        <end position="2505"/>
    </location>
</feature>
<evidence type="ECO:0000313" key="6">
    <source>
        <dbReference type="Ensembl" id="ENSEBUP00000004738.1"/>
    </source>
</evidence>
<keyword evidence="7" id="KW-1185">Reference proteome</keyword>
<organism evidence="6 7">
    <name type="scientific">Eptatretus burgeri</name>
    <name type="common">Inshore hagfish</name>
    <dbReference type="NCBI Taxonomy" id="7764"/>
    <lineage>
        <taxon>Eukaryota</taxon>
        <taxon>Metazoa</taxon>
        <taxon>Chordata</taxon>
        <taxon>Craniata</taxon>
        <taxon>Vertebrata</taxon>
        <taxon>Cyclostomata</taxon>
        <taxon>Myxini</taxon>
        <taxon>Myxiniformes</taxon>
        <taxon>Myxinidae</taxon>
        <taxon>Eptatretinae</taxon>
        <taxon>Eptatretus</taxon>
    </lineage>
</organism>
<sequence>HSHYVSPKGPFITPARQRSSRATEVGLAMATVERTSRPCVDPESRPGEFVVKSMFAEFAVQADRKLNAVRVEPLEKPLSKSLQRSEDPHFDQLIGSLSAVAEYCLPSLLRSLLAWYWRQRPPDDSPCKYQPRANKDCDHVAERHDLAMDFIMCLVLIDVLKQIPLHPVPDVLLQDVINLSFKHFSPREGYSGPNLGNLHIVADLYAEVIGVLAQSKFQAVRKKFLAELKDLRQREQSPQVTQTIISLIMGLKFFRVKMYPVEEFEDSFQFMKECGEYFLEVKDKDVKHTLAGLFVEILIPVAATVKNEVNVPCLRNFVEMLYPMTFELSSRRKHSLALFPLVTCLLCVSQKQFFLTNWHVFMNNCLSQLKNKDAKMSRVALESLYRLLWVYMIRVKGESNTMTHSRLQCIVSALFPKGSRNVVPRETPLNIFVKIIQFIAQERLDYAMKEIIYDLLNLGGRMARTFTINPERMNVGLRAFLVIADSLQRKAGEPPMPTTTMALPSGSTLRVKNTFLNKTLTEDEAKAIGMAQYYSQVCKVLDLILRQLDKEVGRNMTLAGGQPLSKDTEITGERKPKIELFRTCVAAIPRLIPDGMNRPEFLEMLSRLTTHVDEELRGLAYSSLQSLVQGFAAWRSDIISAFIAFTLRELPDAQAGLLEGALRMLLQLLGQWRMAITQETKLVKVRDSPVCVIYVHAHTRTILGSPVSVLRAVEGLALVMLCSTSTATRKLAVLLLKETRALFQALCVLKDDSELLIDVLDRLTPSVVQSFLHLTKLEEAVLYGPVSDLQWLSEWSCELDSSDYDIVSSSHIWLFAHDHDPWLIALSTFLGHEELQACQPSLSYAWVFGLTRLQMLMSQVDSSIFANTKRPSTGSTGDTCLSVWRNYLLLCCSLAPGSSNDTKGLAKTTLLEILPPSQDSSFDGKVNFDGNYFSIKYFDYLLKSLFILSYKNNIMFQLFPVAYCCIFSNTRNIVLLQNVRKRKRRDLMRIQLIRLFELLADGGVISHRSRFEQESRELHFILLEYLDQMRQLLEAERERDSDLFLEARLQISALVSNLITHLPVAERDALFPQQGLRHSLFHLLSQWAGPFSLLLRPSECTVEGTVITRHNFVALKAMTAVLCCGPLYDGTGISMDDYFYSWLDRIINCPIPQVHHLGIETAALLLELNPTVRSLLRWALFQCYAGPSAIASGCFTAIAKWLAGMPVMLSLILFKATDPSREIQELAMQLLQVNSLSMLAPRFFYYASRSSTMDRLLAPTSPLPPLFTTTAYSLSEELSQTYPELTLPLFSEISQRFTSTSTRGRRALLSLLQPWLANIQLLDWTAQAQDFERSEKRELSSCAEVSGKRWLRGSGWGSEQASELILNNLMYITAQYVSEAVSSDFESAWTSLAGSWPDNLPVILHFLTKLCGVQSEPSLMASKVAIYLCREKTVEMLEVLLPELQSTDVVVSTVSRTRVPPYYRFLHGQKSSPVNGYPGTPRLHARLDSRRSNGSGSSLDEEREPPYVSWRLKVSQSGSAQPLPMPVGGGIWLPLVDYLPEIFNLDHHHPEVLEHAKRLLLHLLLLLDTNNSPQNSAALLFARSMNSHSRFLTASSSSLSNSPLLGTKGYFSPSLTAFFVLRQRFELHFCQYIHFSESLQIVCRRPGPLWNYEDASSKNPAIPSTEQLTSFIQHVVAAFSEARPGILKKRLSGVALDVALSSSIPHYVGRSLQIFRALAQPLNATQLSLLLSHLLERVADASEESQGIVMEVLLTLDAAVDTLVECSKQNLNRRVNHPSFHPDPSQNASLQLDRTCDNGWNSTFTSEEPANLHRYRSASQNNSTTSEWRSNTLDRLEGGKATDRSCSLGKTRSLTSLGDDKVCKDGLTPLQAEPRVLLTTIFWMAVALLESDFENEYLMGVQLLEHILSKIHQVLSWECLEKAHSQLGWNSFPGLQPLLLKGFTIQTSLETSTRLLSRLTSISCLPIVDNPRTGFPLNMLCLLPHLIQNFDSPNKFCQEVATKIAKVCSQESNDKLSNLAHVMTLYAQHSYQRDCISWINAVCIYVEQAYREHTFTLTGYLAELLDKCVPSMQQSLLLIMHSLITRVDISAAPSRVFNLEIMKVVSKFVQVRKAYIACISLTIVLIFFIPAIYLSKLVHISNTYKGLPGKSLEFQFDVSEVCAELIGILCENDWLHYSTVPAYSCECPILLFLLHRQGESVDNFNWGVHRHTPDSLDKEDPSQRGAASFTGSGSSLTQLPGDDTDDSSDDERTTINQVLLRAKVCSISDPMLPRRVQIHRVLSATLWGMRVRWGNSEGTDVSMQLDMLAGHMCKHPHISQCCGGSFLINLPLFFSFSRLLGYLNEIPQPPPPAPFFKAILAAFRPAPSEDMEDAWRQHLVRLVADADGSCAVYTFIVVFQLFQGIQRSFRSLTYSAVGFLGSRLQSIGLKFMSSLDILLSNAECPTIFIDAETWLGPESFIFVFLPQRLELCKRLYKLHFQLLLLFQAYSKLIAKVECIRENPQVSHNGLTRPYNSRLGVNQFIINVFFQAIWPDDLFGRDGDDEVPTLLNIYFRHQTLGQTGAWAIVGSNNDLSLACSKLAALNLQLDQSLRRARAFRHLVGSLPHHQVLSTSF</sequence>
<feature type="region of interest" description="Disordered" evidence="1">
    <location>
        <begin position="2212"/>
        <end position="2251"/>
    </location>
</feature>
<dbReference type="OMA" id="CGVLCMQ"/>
<feature type="region of interest" description="Disordered" evidence="1">
    <location>
        <begin position="1473"/>
        <end position="1504"/>
    </location>
</feature>
<dbReference type="Pfam" id="PF14222">
    <property type="entry name" value="MOR2-PAG1_N"/>
    <property type="match status" value="1"/>
</dbReference>
<feature type="domain" description="Cell morphogenesis protein N-terminal" evidence="2">
    <location>
        <begin position="142"/>
        <end position="672"/>
    </location>
</feature>
<dbReference type="InterPro" id="IPR045842">
    <property type="entry name" value="Fry_C"/>
</dbReference>
<dbReference type="Pfam" id="PF14225">
    <property type="entry name" value="MOR2-PAG1_C"/>
    <property type="match status" value="1"/>
</dbReference>
<dbReference type="PANTHER" id="PTHR12295">
    <property type="entry name" value="FURRY-RELATED"/>
    <property type="match status" value="1"/>
</dbReference>
<dbReference type="GO" id="GO:0000902">
    <property type="term" value="P:cell morphogenesis"/>
    <property type="evidence" value="ECO:0007669"/>
    <property type="project" value="InterPro"/>
</dbReference>
<feature type="compositionally biased region" description="Polar residues" evidence="1">
    <location>
        <begin position="1817"/>
        <end position="1831"/>
    </location>
</feature>